<dbReference type="RefSeq" id="WP_190476073.1">
    <property type="nucleotide sequence ID" value="NZ_JACJSG010000032.1"/>
</dbReference>
<gene>
    <name evidence="1" type="ORF">H6G83_21815</name>
</gene>
<evidence type="ECO:0000313" key="2">
    <source>
        <dbReference type="Proteomes" id="UP000661112"/>
    </source>
</evidence>
<dbReference type="Proteomes" id="UP000661112">
    <property type="component" value="Unassembled WGS sequence"/>
</dbReference>
<accession>A0ABR8D7P9</accession>
<keyword evidence="2" id="KW-1185">Reference proteome</keyword>
<organism evidence="1 2">
    <name type="scientific">Anabaena azotica FACHB-119</name>
    <dbReference type="NCBI Taxonomy" id="947527"/>
    <lineage>
        <taxon>Bacteria</taxon>
        <taxon>Bacillati</taxon>
        <taxon>Cyanobacteriota</taxon>
        <taxon>Cyanophyceae</taxon>
        <taxon>Nostocales</taxon>
        <taxon>Nostocaceae</taxon>
        <taxon>Anabaena</taxon>
        <taxon>Anabaena azotica</taxon>
    </lineage>
</organism>
<name>A0ABR8D7P9_9NOST</name>
<protein>
    <submittedName>
        <fullName evidence="1">Uncharacterized protein</fullName>
    </submittedName>
</protein>
<proteinExistence type="predicted"/>
<comment type="caution">
    <text evidence="1">The sequence shown here is derived from an EMBL/GenBank/DDBJ whole genome shotgun (WGS) entry which is preliminary data.</text>
</comment>
<reference evidence="1 2" key="1">
    <citation type="journal article" date="2020" name="ISME J.">
        <title>Comparative genomics reveals insights into cyanobacterial evolution and habitat adaptation.</title>
        <authorList>
            <person name="Chen M.Y."/>
            <person name="Teng W.K."/>
            <person name="Zhao L."/>
            <person name="Hu C.X."/>
            <person name="Zhou Y.K."/>
            <person name="Han B.P."/>
            <person name="Song L.R."/>
            <person name="Shu W.S."/>
        </authorList>
    </citation>
    <scope>NUCLEOTIDE SEQUENCE [LARGE SCALE GENOMIC DNA]</scope>
    <source>
        <strain evidence="1 2">FACHB-119</strain>
    </source>
</reference>
<dbReference type="EMBL" id="JACJSG010000032">
    <property type="protein sequence ID" value="MBD2503208.1"/>
    <property type="molecule type" value="Genomic_DNA"/>
</dbReference>
<evidence type="ECO:0000313" key="1">
    <source>
        <dbReference type="EMBL" id="MBD2503208.1"/>
    </source>
</evidence>
<sequence>MSDLPEINLSDLNLDQTTLKAIEKLVNSIEDLLNNKPDDVSRFLYKVNEEVRKLKYQKGTSDTNLIHASTRDLKKAFYAHRGIVTVEKNKSISCYLLTFYAVECGFKSIWLKRNQLTGTDKIQDKTLITKDGHNFRTWFKELGLPATIVGKYPDFSKIPYFRLARDQSSWDVGKAHQAWRYGVEMDIDDEKLLVEWLNSICNWIKEAL</sequence>